<evidence type="ECO:0000313" key="8">
    <source>
        <dbReference type="Proteomes" id="UP001589818"/>
    </source>
</evidence>
<dbReference type="EMBL" id="JBHLVF010000013">
    <property type="protein sequence ID" value="MFC0391888.1"/>
    <property type="molecule type" value="Genomic_DNA"/>
</dbReference>
<keyword evidence="8" id="KW-1185">Reference proteome</keyword>
<evidence type="ECO:0000259" key="5">
    <source>
        <dbReference type="PROSITE" id="PS01124"/>
    </source>
</evidence>
<dbReference type="InterPro" id="IPR018060">
    <property type="entry name" value="HTH_AraC"/>
</dbReference>
<dbReference type="CDD" id="cd17536">
    <property type="entry name" value="REC_YesN-like"/>
    <property type="match status" value="1"/>
</dbReference>
<dbReference type="SUPFAM" id="SSF52172">
    <property type="entry name" value="CheY-like"/>
    <property type="match status" value="1"/>
</dbReference>
<dbReference type="PANTHER" id="PTHR43280">
    <property type="entry name" value="ARAC-FAMILY TRANSCRIPTIONAL REGULATOR"/>
    <property type="match status" value="1"/>
</dbReference>
<reference evidence="7 8" key="1">
    <citation type="submission" date="2024-09" db="EMBL/GenBank/DDBJ databases">
        <authorList>
            <person name="Sun Q."/>
            <person name="Mori K."/>
        </authorList>
    </citation>
    <scope>NUCLEOTIDE SEQUENCE [LARGE SCALE GENOMIC DNA]</scope>
    <source>
        <strain evidence="7 8">CCM 4839</strain>
    </source>
</reference>
<dbReference type="Pfam" id="PF00072">
    <property type="entry name" value="Response_reg"/>
    <property type="match status" value="1"/>
</dbReference>
<keyword evidence="2" id="KW-0238">DNA-binding</keyword>
<sequence length="392" mass="45208">MNILIVDDETTIREGIQRTLHNRFPQYRILLASNPEEAAGLLRIHHIHIVLTDILMPGMTGLEFMKISRHRHPHVKWVVISAYSEFAYAQEAVRLGAKDYLLKPIGKEALTEMIGTLGEEIAREIEFTEEAELLKVGRKYLREAVFQRFASGLDTGRIDLEPFMESHPSFYLIMVKMESDKVVHLEHFIIENVLSELIEKHGMGFVAIHDHKSMLGLITVPNRGILAVLLDELRSHLIRYLKVPFQIMHSELIEQFDAVPEEVRRMSQASSTQVYEHYASGGERAVEVAQQYIRTHYQEDLSLERVASLVYLNPAYFSQLFKQKTGHGFKEYVIQLRLDKAEKLLHNPKLKLAEVAERIGYQDIRHFATVFRKKFGVSPSEYRQSCVKTPTS</sequence>
<gene>
    <name evidence="7" type="ORF">ACFFJ8_11005</name>
</gene>
<dbReference type="InterPro" id="IPR018062">
    <property type="entry name" value="HTH_AraC-typ_CS"/>
</dbReference>
<dbReference type="Pfam" id="PF12833">
    <property type="entry name" value="HTH_18"/>
    <property type="match status" value="1"/>
</dbReference>
<evidence type="ECO:0000256" key="4">
    <source>
        <dbReference type="PROSITE-ProRule" id="PRU00169"/>
    </source>
</evidence>
<dbReference type="PROSITE" id="PS50110">
    <property type="entry name" value="RESPONSE_REGULATORY"/>
    <property type="match status" value="1"/>
</dbReference>
<feature type="domain" description="HTH araC/xylS-type" evidence="5">
    <location>
        <begin position="287"/>
        <end position="385"/>
    </location>
</feature>
<dbReference type="InterPro" id="IPR001789">
    <property type="entry name" value="Sig_transdc_resp-reg_receiver"/>
</dbReference>
<dbReference type="PRINTS" id="PR00032">
    <property type="entry name" value="HTHARAC"/>
</dbReference>
<dbReference type="Gene3D" id="1.10.10.60">
    <property type="entry name" value="Homeodomain-like"/>
    <property type="match status" value="2"/>
</dbReference>
<dbReference type="SMART" id="SM00342">
    <property type="entry name" value="HTH_ARAC"/>
    <property type="match status" value="1"/>
</dbReference>
<dbReference type="InterPro" id="IPR020449">
    <property type="entry name" value="Tscrpt_reg_AraC-type_HTH"/>
</dbReference>
<evidence type="ECO:0000259" key="6">
    <source>
        <dbReference type="PROSITE" id="PS50110"/>
    </source>
</evidence>
<name>A0ABV6JAS3_9BACL</name>
<dbReference type="InterPro" id="IPR011006">
    <property type="entry name" value="CheY-like_superfamily"/>
</dbReference>
<evidence type="ECO:0000256" key="3">
    <source>
        <dbReference type="ARBA" id="ARBA00023163"/>
    </source>
</evidence>
<dbReference type="SMART" id="SM00448">
    <property type="entry name" value="REC"/>
    <property type="match status" value="1"/>
</dbReference>
<dbReference type="SUPFAM" id="SSF46689">
    <property type="entry name" value="Homeodomain-like"/>
    <property type="match status" value="2"/>
</dbReference>
<dbReference type="PANTHER" id="PTHR43280:SF2">
    <property type="entry name" value="HTH-TYPE TRANSCRIPTIONAL REGULATOR EXSA"/>
    <property type="match status" value="1"/>
</dbReference>
<dbReference type="RefSeq" id="WP_204820251.1">
    <property type="nucleotide sequence ID" value="NZ_JANHOF010000007.1"/>
</dbReference>
<accession>A0ABV6JAS3</accession>
<proteinExistence type="predicted"/>
<feature type="modified residue" description="4-aspartylphosphate" evidence="4">
    <location>
        <position position="53"/>
    </location>
</feature>
<dbReference type="Proteomes" id="UP001589818">
    <property type="component" value="Unassembled WGS sequence"/>
</dbReference>
<keyword evidence="4" id="KW-0597">Phosphoprotein</keyword>
<keyword evidence="1" id="KW-0805">Transcription regulation</keyword>
<dbReference type="InterPro" id="IPR009057">
    <property type="entry name" value="Homeodomain-like_sf"/>
</dbReference>
<evidence type="ECO:0000313" key="7">
    <source>
        <dbReference type="EMBL" id="MFC0391888.1"/>
    </source>
</evidence>
<organism evidence="7 8">
    <name type="scientific">Paenibacillus mendelii</name>
    <dbReference type="NCBI Taxonomy" id="206163"/>
    <lineage>
        <taxon>Bacteria</taxon>
        <taxon>Bacillati</taxon>
        <taxon>Bacillota</taxon>
        <taxon>Bacilli</taxon>
        <taxon>Bacillales</taxon>
        <taxon>Paenibacillaceae</taxon>
        <taxon>Paenibacillus</taxon>
    </lineage>
</organism>
<feature type="domain" description="Response regulatory" evidence="6">
    <location>
        <begin position="2"/>
        <end position="118"/>
    </location>
</feature>
<dbReference type="PROSITE" id="PS00041">
    <property type="entry name" value="HTH_ARAC_FAMILY_1"/>
    <property type="match status" value="1"/>
</dbReference>
<evidence type="ECO:0000256" key="1">
    <source>
        <dbReference type="ARBA" id="ARBA00023015"/>
    </source>
</evidence>
<dbReference type="Gene3D" id="3.40.50.2300">
    <property type="match status" value="1"/>
</dbReference>
<keyword evidence="3" id="KW-0804">Transcription</keyword>
<protein>
    <submittedName>
        <fullName evidence="7">Response regulator</fullName>
    </submittedName>
</protein>
<evidence type="ECO:0000256" key="2">
    <source>
        <dbReference type="ARBA" id="ARBA00023125"/>
    </source>
</evidence>
<dbReference type="PROSITE" id="PS01124">
    <property type="entry name" value="HTH_ARAC_FAMILY_2"/>
    <property type="match status" value="1"/>
</dbReference>
<comment type="caution">
    <text evidence="7">The sequence shown here is derived from an EMBL/GenBank/DDBJ whole genome shotgun (WGS) entry which is preliminary data.</text>
</comment>